<evidence type="ECO:0000313" key="6">
    <source>
        <dbReference type="Proteomes" id="UP000613768"/>
    </source>
</evidence>
<feature type="chain" id="PRO_5043330086" evidence="3">
    <location>
        <begin position="20"/>
        <end position="556"/>
    </location>
</feature>
<gene>
    <name evidence="5" type="ORF">IFO71_18400</name>
</gene>
<feature type="compositionally biased region" description="Basic and acidic residues" evidence="2">
    <location>
        <begin position="533"/>
        <end position="542"/>
    </location>
</feature>
<evidence type="ECO:0000256" key="1">
    <source>
        <dbReference type="ARBA" id="ARBA00022729"/>
    </source>
</evidence>
<reference evidence="5 6" key="1">
    <citation type="submission" date="2020-09" db="EMBL/GenBank/DDBJ databases">
        <title>Pseudoxanthomonas sp. CAU 1598 isolated from sand of Yaerae Beach.</title>
        <authorList>
            <person name="Kim W."/>
        </authorList>
    </citation>
    <scope>NUCLEOTIDE SEQUENCE [LARGE SCALE GENOMIC DNA]</scope>
    <source>
        <strain evidence="5 6">CAU 1598</strain>
    </source>
</reference>
<dbReference type="SUPFAM" id="SSF69318">
    <property type="entry name" value="Integrin alpha N-terminal domain"/>
    <property type="match status" value="1"/>
</dbReference>
<dbReference type="InterPro" id="IPR011519">
    <property type="entry name" value="UnbV_ASPIC"/>
</dbReference>
<dbReference type="EMBL" id="JACYTR010000062">
    <property type="protein sequence ID" value="MBD8527722.1"/>
    <property type="molecule type" value="Genomic_DNA"/>
</dbReference>
<dbReference type="InterPro" id="IPR013517">
    <property type="entry name" value="FG-GAP"/>
</dbReference>
<feature type="region of interest" description="Disordered" evidence="2">
    <location>
        <begin position="533"/>
        <end position="556"/>
    </location>
</feature>
<keyword evidence="6" id="KW-1185">Reference proteome</keyword>
<sequence>MICALAMAAAAHASSPALFEDATERSGLDFVHFNGMSGELYFVEMVGHGGALFDYDNDGDLDAFIVQGGMLGKPIEQAWFPPRSPLSDRLYRNDLGKDGPRWVDVTASAGIEGSEYGMGVASGDFDNDGHVDLYVTNFGRNRLWRNLGNGRFEDVTSQSGTGDEAWSVAASFLDFDGDGLLDLYVANYVEYSLANNTRCFARSTRPDYCGPASFAPARDRLYRNLGRGRFEDVTRQRLRNYQPGAGLGVVSADFNDDGRIDIYVANDGDANQLWLAQTDGSFVDDALFAGAAVNRAGRPEASMGVDAGDFDNDGDLDLFMTHLMGETNTLYVNQGKGLFEDRTSQFGLGSGSSRYTGFGTAWLDFDNDGWLDLLILNGAVRILERLHAAGDRFPLDEPNQLFRNLQGKRFDEVTQQAGKALLQEEVSRGAAFGDVDNDGDTDALIFNNNGQTRLWLNQNSSAHAWIGLRLVDPKLQRDVLGALAQISAAESRPIWRRSRADGSYASANDPRILAGLGTHRAPVNVEVQWPDGSREKWTDLSPRRYHQLNKGEGESP</sequence>
<dbReference type="Pfam" id="PF07593">
    <property type="entry name" value="UnbV_ASPIC"/>
    <property type="match status" value="1"/>
</dbReference>
<evidence type="ECO:0000259" key="4">
    <source>
        <dbReference type="Pfam" id="PF07593"/>
    </source>
</evidence>
<dbReference type="Pfam" id="PF13517">
    <property type="entry name" value="FG-GAP_3"/>
    <property type="match status" value="3"/>
</dbReference>
<evidence type="ECO:0000256" key="3">
    <source>
        <dbReference type="SAM" id="SignalP"/>
    </source>
</evidence>
<protein>
    <submittedName>
        <fullName evidence="5">CRTAC1 family protein</fullName>
    </submittedName>
</protein>
<feature type="signal peptide" evidence="3">
    <location>
        <begin position="1"/>
        <end position="19"/>
    </location>
</feature>
<dbReference type="RefSeq" id="WP_192031144.1">
    <property type="nucleotide sequence ID" value="NZ_JACYTR010000062.1"/>
</dbReference>
<organism evidence="5 6">
    <name type="scientific">Pseudomarimonas arenosa</name>
    <dbReference type="NCBI Taxonomy" id="2774145"/>
    <lineage>
        <taxon>Bacteria</taxon>
        <taxon>Pseudomonadati</taxon>
        <taxon>Pseudomonadota</taxon>
        <taxon>Gammaproteobacteria</taxon>
        <taxon>Lysobacterales</taxon>
        <taxon>Lysobacteraceae</taxon>
        <taxon>Pseudomarimonas</taxon>
    </lineage>
</organism>
<accession>A0AAW3ZTL3</accession>
<dbReference type="InterPro" id="IPR027039">
    <property type="entry name" value="Crtac1"/>
</dbReference>
<dbReference type="PANTHER" id="PTHR16026:SF0">
    <property type="entry name" value="CARTILAGE ACIDIC PROTEIN 1"/>
    <property type="match status" value="1"/>
</dbReference>
<feature type="domain" description="ASPIC/UnbV" evidence="4">
    <location>
        <begin position="480"/>
        <end position="545"/>
    </location>
</feature>
<comment type="caution">
    <text evidence="5">The sequence shown here is derived from an EMBL/GenBank/DDBJ whole genome shotgun (WGS) entry which is preliminary data.</text>
</comment>
<dbReference type="InterPro" id="IPR028994">
    <property type="entry name" value="Integrin_alpha_N"/>
</dbReference>
<dbReference type="AlphaFoldDB" id="A0AAW3ZTL3"/>
<name>A0AAW3ZTL3_9GAMM</name>
<dbReference type="Proteomes" id="UP000613768">
    <property type="component" value="Unassembled WGS sequence"/>
</dbReference>
<dbReference type="PANTHER" id="PTHR16026">
    <property type="entry name" value="CARTILAGE ACIDIC PROTEIN 1"/>
    <property type="match status" value="1"/>
</dbReference>
<keyword evidence="1 3" id="KW-0732">Signal</keyword>
<evidence type="ECO:0000256" key="2">
    <source>
        <dbReference type="SAM" id="MobiDB-lite"/>
    </source>
</evidence>
<proteinExistence type="predicted"/>
<dbReference type="Gene3D" id="2.130.10.130">
    <property type="entry name" value="Integrin alpha, N-terminal"/>
    <property type="match status" value="2"/>
</dbReference>
<evidence type="ECO:0000313" key="5">
    <source>
        <dbReference type="EMBL" id="MBD8527722.1"/>
    </source>
</evidence>